<evidence type="ECO:0000259" key="6">
    <source>
        <dbReference type="PROSITE" id="PS50937"/>
    </source>
</evidence>
<dbReference type="InterPro" id="IPR009061">
    <property type="entry name" value="DNA-bd_dom_put_sf"/>
</dbReference>
<feature type="region of interest" description="Disordered" evidence="5">
    <location>
        <begin position="1"/>
        <end position="32"/>
    </location>
</feature>
<dbReference type="SUPFAM" id="SSF46955">
    <property type="entry name" value="Putative DNA-binding domain"/>
    <property type="match status" value="1"/>
</dbReference>
<reference evidence="7" key="1">
    <citation type="submission" date="2020-02" db="EMBL/GenBank/DDBJ databases">
        <authorList>
            <person name="Meier V. D."/>
        </authorList>
    </citation>
    <scope>NUCLEOTIDE SEQUENCE</scope>
    <source>
        <strain evidence="7">AVDCRST_MAG59</strain>
    </source>
</reference>
<evidence type="ECO:0000256" key="5">
    <source>
        <dbReference type="SAM" id="MobiDB-lite"/>
    </source>
</evidence>
<dbReference type="SMART" id="SM00422">
    <property type="entry name" value="HTH_MERR"/>
    <property type="match status" value="1"/>
</dbReference>
<accession>A0A6J4V3I6</accession>
<protein>
    <recommendedName>
        <fullName evidence="6">HTH merR-type domain-containing protein</fullName>
    </recommendedName>
</protein>
<feature type="compositionally biased region" description="Basic and acidic residues" evidence="5">
    <location>
        <begin position="75"/>
        <end position="89"/>
    </location>
</feature>
<dbReference type="EMBL" id="CADCWF010000214">
    <property type="protein sequence ID" value="CAA9567043.1"/>
    <property type="molecule type" value="Genomic_DNA"/>
</dbReference>
<dbReference type="Pfam" id="PF00376">
    <property type="entry name" value="MerR"/>
    <property type="match status" value="1"/>
</dbReference>
<dbReference type="GO" id="GO:0003700">
    <property type="term" value="F:DNA-binding transcription factor activity"/>
    <property type="evidence" value="ECO:0007669"/>
    <property type="project" value="InterPro"/>
</dbReference>
<dbReference type="PANTHER" id="PTHR30204">
    <property type="entry name" value="REDOX-CYCLING DRUG-SENSING TRANSCRIPTIONAL ACTIVATOR SOXR"/>
    <property type="match status" value="1"/>
</dbReference>
<feature type="compositionally biased region" description="Basic and acidic residues" evidence="5">
    <location>
        <begin position="1"/>
        <end position="15"/>
    </location>
</feature>
<dbReference type="PROSITE" id="PS50937">
    <property type="entry name" value="HTH_MERR_2"/>
    <property type="match status" value="1"/>
</dbReference>
<dbReference type="PANTHER" id="PTHR30204:SF69">
    <property type="entry name" value="MERR-FAMILY TRANSCRIPTIONAL REGULATOR"/>
    <property type="match status" value="1"/>
</dbReference>
<dbReference type="AlphaFoldDB" id="A0A6J4V3I6"/>
<evidence type="ECO:0000256" key="4">
    <source>
        <dbReference type="ARBA" id="ARBA00023163"/>
    </source>
</evidence>
<feature type="domain" description="HTH merR-type" evidence="6">
    <location>
        <begin position="33"/>
        <end position="80"/>
    </location>
</feature>
<keyword evidence="3" id="KW-0238">DNA-binding</keyword>
<evidence type="ECO:0000256" key="2">
    <source>
        <dbReference type="ARBA" id="ARBA00023015"/>
    </source>
</evidence>
<dbReference type="InterPro" id="IPR000551">
    <property type="entry name" value="MerR-type_HTH_dom"/>
</dbReference>
<evidence type="ECO:0000313" key="7">
    <source>
        <dbReference type="EMBL" id="CAA9567043.1"/>
    </source>
</evidence>
<feature type="compositionally biased region" description="Acidic residues" evidence="5">
    <location>
        <begin position="16"/>
        <end position="25"/>
    </location>
</feature>
<dbReference type="Gene3D" id="1.10.1660.10">
    <property type="match status" value="1"/>
</dbReference>
<keyword evidence="2" id="KW-0805">Transcription regulation</keyword>
<keyword evidence="1" id="KW-0678">Repressor</keyword>
<sequence length="89" mass="9613">MSERDGDDGEPRVDGGAEDQEEDGAADPGRGRLVPIGEAARLLGVSATTLRAWDRAGLLRPWRTLGGHRRYAPADLERARANGEPPPKR</sequence>
<organism evidence="7">
    <name type="scientific">uncultured Thermomicrobiales bacterium</name>
    <dbReference type="NCBI Taxonomy" id="1645740"/>
    <lineage>
        <taxon>Bacteria</taxon>
        <taxon>Pseudomonadati</taxon>
        <taxon>Thermomicrobiota</taxon>
        <taxon>Thermomicrobia</taxon>
        <taxon>Thermomicrobiales</taxon>
        <taxon>environmental samples</taxon>
    </lineage>
</organism>
<keyword evidence="4" id="KW-0804">Transcription</keyword>
<name>A0A6J4V3I6_9BACT</name>
<proteinExistence type="predicted"/>
<gene>
    <name evidence="7" type="ORF">AVDCRST_MAG59-3125</name>
</gene>
<dbReference type="PROSITE" id="PS00552">
    <property type="entry name" value="HTH_MERR_1"/>
    <property type="match status" value="1"/>
</dbReference>
<feature type="region of interest" description="Disordered" evidence="5">
    <location>
        <begin position="66"/>
        <end position="89"/>
    </location>
</feature>
<evidence type="ECO:0000256" key="3">
    <source>
        <dbReference type="ARBA" id="ARBA00023125"/>
    </source>
</evidence>
<dbReference type="GO" id="GO:0003677">
    <property type="term" value="F:DNA binding"/>
    <property type="evidence" value="ECO:0007669"/>
    <property type="project" value="UniProtKB-KW"/>
</dbReference>
<dbReference type="CDD" id="cd04761">
    <property type="entry name" value="HTH_MerR-SF"/>
    <property type="match status" value="1"/>
</dbReference>
<dbReference type="InterPro" id="IPR047057">
    <property type="entry name" value="MerR_fam"/>
</dbReference>
<evidence type="ECO:0000256" key="1">
    <source>
        <dbReference type="ARBA" id="ARBA00022491"/>
    </source>
</evidence>